<dbReference type="AlphaFoldDB" id="A0A8H6NCB8"/>
<proteinExistence type="predicted"/>
<sequence length="239" mass="26799">MEHKGKICPKAGTSGPGSLPCCEWLTCHLFQQERLLQLGDIFALGICLFQLLPESEQLSGDYGMHHTRRLFYGPVEADLYFHVVVYAVYADYHNKVSKSDCFFSRWLDTIFGEPYEAYENHYDHRYSPVGSAVDSAVGNTDRRANATTAAACPWQWQHGTGSHQGAEDWNRNRMRQRGPPLTRWHLRKPQVTSTAGTVVEKSGAGSPQIRHVSVVSDAGRDGLRPDARHVACIHVHVNP</sequence>
<dbReference type="Proteomes" id="UP000639643">
    <property type="component" value="Unassembled WGS sequence"/>
</dbReference>
<keyword evidence="2" id="KW-1185">Reference proteome</keyword>
<evidence type="ECO:0008006" key="3">
    <source>
        <dbReference type="Google" id="ProtNLM"/>
    </source>
</evidence>
<evidence type="ECO:0000313" key="2">
    <source>
        <dbReference type="Proteomes" id="UP000639643"/>
    </source>
</evidence>
<reference evidence="1" key="1">
    <citation type="journal article" date="2020" name="Phytopathology">
        <title>Genome Sequence Resources of Colletotrichum truncatum, C. plurivorum, C. musicola, and C. sojae: Four Species Pathogenic to Soybean (Glycine max).</title>
        <authorList>
            <person name="Rogerio F."/>
            <person name="Boufleur T.R."/>
            <person name="Ciampi-Guillardi M."/>
            <person name="Sukno S.A."/>
            <person name="Thon M.R."/>
            <person name="Massola Junior N.S."/>
            <person name="Baroncelli R."/>
        </authorList>
    </citation>
    <scope>NUCLEOTIDE SEQUENCE</scope>
    <source>
        <strain evidence="1">LFN0074</strain>
    </source>
</reference>
<organism evidence="1 2">
    <name type="scientific">Colletotrichum musicola</name>
    <dbReference type="NCBI Taxonomy" id="2175873"/>
    <lineage>
        <taxon>Eukaryota</taxon>
        <taxon>Fungi</taxon>
        <taxon>Dikarya</taxon>
        <taxon>Ascomycota</taxon>
        <taxon>Pezizomycotina</taxon>
        <taxon>Sordariomycetes</taxon>
        <taxon>Hypocreomycetidae</taxon>
        <taxon>Glomerellales</taxon>
        <taxon>Glomerellaceae</taxon>
        <taxon>Colletotrichum</taxon>
        <taxon>Colletotrichum orchidearum species complex</taxon>
    </lineage>
</organism>
<accession>A0A8H6NCB8</accession>
<protein>
    <recommendedName>
        <fullName evidence="3">Protein kinase domain-containing protein</fullName>
    </recommendedName>
</protein>
<dbReference type="EMBL" id="WIGM01000369">
    <property type="protein sequence ID" value="KAF6827401.1"/>
    <property type="molecule type" value="Genomic_DNA"/>
</dbReference>
<gene>
    <name evidence="1" type="ORF">CMUS01_09023</name>
</gene>
<comment type="caution">
    <text evidence="1">The sequence shown here is derived from an EMBL/GenBank/DDBJ whole genome shotgun (WGS) entry which is preliminary data.</text>
</comment>
<evidence type="ECO:0000313" key="1">
    <source>
        <dbReference type="EMBL" id="KAF6827401.1"/>
    </source>
</evidence>
<name>A0A8H6NCB8_9PEZI</name>